<organism evidence="8 9">
    <name type="scientific">Protopolystoma xenopodis</name>
    <dbReference type="NCBI Taxonomy" id="117903"/>
    <lineage>
        <taxon>Eukaryota</taxon>
        <taxon>Metazoa</taxon>
        <taxon>Spiralia</taxon>
        <taxon>Lophotrochozoa</taxon>
        <taxon>Platyhelminthes</taxon>
        <taxon>Monogenea</taxon>
        <taxon>Polyopisthocotylea</taxon>
        <taxon>Polystomatidea</taxon>
        <taxon>Polystomatidae</taxon>
        <taxon>Protopolystoma</taxon>
    </lineage>
</organism>
<evidence type="ECO:0000313" key="9">
    <source>
        <dbReference type="Proteomes" id="UP000784294"/>
    </source>
</evidence>
<evidence type="ECO:0000256" key="5">
    <source>
        <dbReference type="ARBA" id="ARBA00023187"/>
    </source>
</evidence>
<dbReference type="GO" id="GO:0000398">
    <property type="term" value="P:mRNA splicing, via spliceosome"/>
    <property type="evidence" value="ECO:0007669"/>
    <property type="project" value="UniProtKB-UniRule"/>
</dbReference>
<comment type="caution">
    <text evidence="8">The sequence shown here is derived from an EMBL/GenBank/DDBJ whole genome shotgun (WGS) entry which is preliminary data.</text>
</comment>
<dbReference type="GO" id="GO:0005681">
    <property type="term" value="C:spliceosomal complex"/>
    <property type="evidence" value="ECO:0007669"/>
    <property type="project" value="UniProtKB-KW"/>
</dbReference>
<keyword evidence="6 7" id="KW-0539">Nucleus</keyword>
<keyword evidence="4 7" id="KW-0747">Spliceosome</keyword>
<evidence type="ECO:0000256" key="3">
    <source>
        <dbReference type="ARBA" id="ARBA00022664"/>
    </source>
</evidence>
<dbReference type="Proteomes" id="UP000784294">
    <property type="component" value="Unassembled WGS sequence"/>
</dbReference>
<evidence type="ECO:0000256" key="6">
    <source>
        <dbReference type="ARBA" id="ARBA00023242"/>
    </source>
</evidence>
<accession>A0A448X2S3</accession>
<comment type="function">
    <text evidence="7">Required for pre-mRNA splicing.</text>
</comment>
<comment type="similarity">
    <text evidence="2 7">Belongs to the PRP38 family.</text>
</comment>
<dbReference type="AlphaFoldDB" id="A0A448X2S3"/>
<dbReference type="EMBL" id="CAAALY010081821">
    <property type="protein sequence ID" value="VEL26660.1"/>
    <property type="molecule type" value="Genomic_DNA"/>
</dbReference>
<proteinExistence type="inferred from homology"/>
<dbReference type="InterPro" id="IPR005037">
    <property type="entry name" value="PRP38"/>
</dbReference>
<protein>
    <recommendedName>
        <fullName evidence="7">Pre-mRNA-splicing factor 38</fullName>
    </recommendedName>
</protein>
<evidence type="ECO:0000256" key="2">
    <source>
        <dbReference type="ARBA" id="ARBA00006164"/>
    </source>
</evidence>
<keyword evidence="5 7" id="KW-0508">mRNA splicing</keyword>
<evidence type="ECO:0000313" key="8">
    <source>
        <dbReference type="EMBL" id="VEL26660.1"/>
    </source>
</evidence>
<name>A0A448X2S3_9PLAT</name>
<dbReference type="PANTHER" id="PTHR23142">
    <property type="entry name" value="PRE-MRNA-SPLICING FACTOR 38A-RELATED"/>
    <property type="match status" value="1"/>
</dbReference>
<comment type="subcellular location">
    <subcellularLocation>
        <location evidence="1 7">Nucleus</location>
    </subcellularLocation>
</comment>
<evidence type="ECO:0000256" key="4">
    <source>
        <dbReference type="ARBA" id="ARBA00022728"/>
    </source>
</evidence>
<dbReference type="OrthoDB" id="3881at2759"/>
<keyword evidence="9" id="KW-1185">Reference proteome</keyword>
<sequence>MIYCLSAGPHFFFMMQVETERVPKGNILRLWGNLNTMNLNTMIHTNILQSPYFKNNLSELTTYHEVIDEIYYKVSHLEPWERGSRKTDGQSGMCGGVRGVGAGGIVSTAYCLLFKLFALKLTRKQLKSMLEHPDSPYIRALGFMYIRYCLPPEDLWTWYYPYINDPELIDVKAGGGMNMTIGSMIEQWITRIDWFATLFPRIPVPVEKKIKEKLWAYKQQMLQETKKIQLPQNDTEKDIRVRDSALEAATSPLRNDDGVRTHKYLLYVSYR</sequence>
<dbReference type="Pfam" id="PF03371">
    <property type="entry name" value="PRP38"/>
    <property type="match status" value="1"/>
</dbReference>
<reference evidence="8" key="1">
    <citation type="submission" date="2018-11" db="EMBL/GenBank/DDBJ databases">
        <authorList>
            <consortium name="Pathogen Informatics"/>
        </authorList>
    </citation>
    <scope>NUCLEOTIDE SEQUENCE</scope>
</reference>
<feature type="non-terminal residue" evidence="8">
    <location>
        <position position="1"/>
    </location>
</feature>
<gene>
    <name evidence="8" type="ORF">PXEA_LOCUS20100</name>
</gene>
<keyword evidence="3 7" id="KW-0507">mRNA processing</keyword>
<evidence type="ECO:0000256" key="1">
    <source>
        <dbReference type="ARBA" id="ARBA00004123"/>
    </source>
</evidence>
<evidence type="ECO:0000256" key="7">
    <source>
        <dbReference type="RuleBase" id="RU367025"/>
    </source>
</evidence>